<dbReference type="FunFam" id="3.30.70.1430:FF:000001">
    <property type="entry name" value="Efflux pump membrane transporter"/>
    <property type="match status" value="1"/>
</dbReference>
<evidence type="ECO:0000256" key="3">
    <source>
        <dbReference type="ARBA" id="ARBA00022448"/>
    </source>
</evidence>
<dbReference type="InterPro" id="IPR004764">
    <property type="entry name" value="MdtF-like"/>
</dbReference>
<evidence type="ECO:0000256" key="1">
    <source>
        <dbReference type="ARBA" id="ARBA00004429"/>
    </source>
</evidence>
<dbReference type="OrthoDB" id="9757904at2"/>
<feature type="transmembrane region" description="Helical" evidence="9">
    <location>
        <begin position="369"/>
        <end position="390"/>
    </location>
</feature>
<dbReference type="Gene3D" id="1.20.1640.10">
    <property type="entry name" value="Multidrug efflux transporter AcrB transmembrane domain"/>
    <property type="match status" value="2"/>
</dbReference>
<gene>
    <name evidence="11" type="ORF">WQQ_22200</name>
</gene>
<dbReference type="PATRIC" id="fig|1172194.4.peg.2144"/>
<dbReference type="Gene3D" id="3.30.70.1430">
    <property type="entry name" value="Multidrug efflux transporter AcrB pore domain"/>
    <property type="match status" value="2"/>
</dbReference>
<feature type="transmembrane region" description="Helical" evidence="9">
    <location>
        <begin position="396"/>
        <end position="419"/>
    </location>
</feature>
<dbReference type="GO" id="GO:0015562">
    <property type="term" value="F:efflux transmembrane transporter activity"/>
    <property type="evidence" value="ECO:0007669"/>
    <property type="project" value="InterPro"/>
</dbReference>
<keyword evidence="7 9" id="KW-1133">Transmembrane helix</keyword>
<evidence type="ECO:0000259" key="10">
    <source>
        <dbReference type="PROSITE" id="PS50156"/>
    </source>
</evidence>
<dbReference type="PRINTS" id="PR00702">
    <property type="entry name" value="ACRIFLAVINRP"/>
</dbReference>
<dbReference type="Gene3D" id="3.30.70.1440">
    <property type="entry name" value="Multidrug efflux transporter AcrB pore domain"/>
    <property type="match status" value="1"/>
</dbReference>
<dbReference type="GO" id="GO:0042910">
    <property type="term" value="F:xenobiotic transmembrane transporter activity"/>
    <property type="evidence" value="ECO:0007669"/>
    <property type="project" value="TreeGrafter"/>
</dbReference>
<name>I8TEG5_9GAMM</name>
<proteinExistence type="inferred from homology"/>
<keyword evidence="5 9" id="KW-0997">Cell inner membrane</keyword>
<dbReference type="PROSITE" id="PS50156">
    <property type="entry name" value="SSD"/>
    <property type="match status" value="1"/>
</dbReference>
<evidence type="ECO:0000256" key="8">
    <source>
        <dbReference type="ARBA" id="ARBA00023136"/>
    </source>
</evidence>
<feature type="transmembrane region" description="Helical" evidence="9">
    <location>
        <begin position="980"/>
        <end position="1002"/>
    </location>
</feature>
<evidence type="ECO:0000313" key="12">
    <source>
        <dbReference type="Proteomes" id="UP000003704"/>
    </source>
</evidence>
<keyword evidence="3 9" id="KW-0813">Transport</keyword>
<feature type="domain" description="SSD" evidence="10">
    <location>
        <begin position="364"/>
        <end position="497"/>
    </location>
</feature>
<keyword evidence="12" id="KW-1185">Reference proteome</keyword>
<dbReference type="AlphaFoldDB" id="I8TEG5"/>
<evidence type="ECO:0000256" key="4">
    <source>
        <dbReference type="ARBA" id="ARBA00022475"/>
    </source>
</evidence>
<dbReference type="RefSeq" id="WP_007185163.1">
    <property type="nucleotide sequence ID" value="NZ_AKGD01000001.1"/>
</dbReference>
<comment type="caution">
    <text evidence="9">Lacks conserved residue(s) required for the propagation of feature annotation.</text>
</comment>
<protein>
    <recommendedName>
        <fullName evidence="9">Efflux pump membrane transporter</fullName>
    </recommendedName>
</protein>
<evidence type="ECO:0000256" key="2">
    <source>
        <dbReference type="ARBA" id="ARBA00010942"/>
    </source>
</evidence>
<keyword evidence="6 9" id="KW-0812">Transmembrane</keyword>
<comment type="similarity">
    <text evidence="2 9">Belongs to the resistance-nodulation-cell division (RND) (TC 2.A.6) family.</text>
</comment>
<dbReference type="Pfam" id="PF00873">
    <property type="entry name" value="ACR_tran"/>
    <property type="match status" value="1"/>
</dbReference>
<evidence type="ECO:0000256" key="7">
    <source>
        <dbReference type="ARBA" id="ARBA00022989"/>
    </source>
</evidence>
<dbReference type="SUPFAM" id="SSF82693">
    <property type="entry name" value="Multidrug efflux transporter AcrB pore domain, PN1, PN2, PC1 and PC2 subdomains"/>
    <property type="match status" value="3"/>
</dbReference>
<dbReference type="SUPFAM" id="SSF82714">
    <property type="entry name" value="Multidrug efflux transporter AcrB TolC docking domain, DN and DC subdomains"/>
    <property type="match status" value="2"/>
</dbReference>
<dbReference type="InterPro" id="IPR027463">
    <property type="entry name" value="AcrB_DN_DC_subdom"/>
</dbReference>
<dbReference type="NCBIfam" id="TIGR00915">
    <property type="entry name" value="2A0602"/>
    <property type="match status" value="1"/>
</dbReference>
<dbReference type="NCBIfam" id="NF000282">
    <property type="entry name" value="RND_permease_1"/>
    <property type="match status" value="1"/>
</dbReference>
<evidence type="ECO:0000256" key="9">
    <source>
        <dbReference type="RuleBase" id="RU364070"/>
    </source>
</evidence>
<feature type="transmembrane region" description="Helical" evidence="9">
    <location>
        <begin position="472"/>
        <end position="499"/>
    </location>
</feature>
<dbReference type="Gene3D" id="3.30.2090.10">
    <property type="entry name" value="Multidrug efflux transporter AcrB TolC docking domain, DN and DC subdomains"/>
    <property type="match status" value="2"/>
</dbReference>
<dbReference type="STRING" id="1172194.WQQ_22200"/>
<evidence type="ECO:0000256" key="6">
    <source>
        <dbReference type="ARBA" id="ARBA00022692"/>
    </source>
</evidence>
<dbReference type="SUPFAM" id="SSF82866">
    <property type="entry name" value="Multidrug efflux transporter AcrB transmembrane domain"/>
    <property type="match status" value="2"/>
</dbReference>
<dbReference type="EMBL" id="AKGD01000001">
    <property type="protein sequence ID" value="EIT72083.1"/>
    <property type="molecule type" value="Genomic_DNA"/>
</dbReference>
<feature type="transmembrane region" description="Helical" evidence="9">
    <location>
        <begin position="878"/>
        <end position="896"/>
    </location>
</feature>
<dbReference type="GO" id="GO:0009636">
    <property type="term" value="P:response to toxic substance"/>
    <property type="evidence" value="ECO:0007669"/>
    <property type="project" value="UniProtKB-ARBA"/>
</dbReference>
<comment type="subcellular location">
    <subcellularLocation>
        <location evidence="1 9">Cell inner membrane</location>
        <topology evidence="1 9">Multi-pass membrane protein</topology>
    </subcellularLocation>
</comment>
<sequence>MRLTHFFIERPIFAGVLSVLILLAGLVSAFVLPVSEYPEVSPPTVVVTAQYPGANPQVIADTVSSPLEQEIIGVEGMIYMNSQAQQDGTLQITVVFRQGTDIDTAQVQVQNRVAQALPRLPEEVRNFGVTTRKSSPDLTMVVHLFSPDGRYDGLYLRNYAVIQVRDVLARLPGAGDVRIFGAGDYAMRLWLDPQKMAARDLTTGDVIGAVREQNVQVAAGSVGSAPMHSDVEFQLAINTQGRLTNEQEFGDIVLKTGSDGQVTRLRDVARLEMGAGEYALRSLLDNKSAVALPVFLQPGANALDLAKNVRATMAELKKSFPEGVDYSVVYDPTVFVSDSIKKVMETLVEATLLVVLVVLLFLQRWRAALIPIIAVPVSIIGTLAALQFFGFSLNTLTLFGLVLAVGIVVDDAIVVVENVERGVAEGLAPRAAAHRSMDEVGGAIIAISLVLCAVFVPPALVPGFTGLFYRQFALTIAFASVISAINSLTLSPALAALLLRDHHARPDALQRVIDGSLGWFFRPFNRAFDATGNGYTNAVRRILRFGVIGLVVYAGLVLFAGGAFKAAPTGFVPAQDKGYLVGIVQLPPSASIERTERIAKQVGEIALKEPGVIHAVQFPGLSINGFTRSSNAAVVFLTLAPFEERGSKITGQSIATSLNQKLSAIDGAMVLMVPPPPIQGFGPAGGVKLQIEDKTNRSQQELYALTQEVLAKVRSNPQLMNAFSNYDVNAPLLYADIDRVRVKQLGIRLGDVFQTLQTYLGSFYINDFNSFGRTFRVIAQADEQYRDRPQDALLLKTRNAAGEMVPLGSVLKLRESFGATTVQRYNGYPSADINAAPAPGVSSGQAVAALTQIAEQTLPPGVGFDWTEITYQQVQKDVLGYVFPLCVLLVFLVLSAQYESLRLPFAVILIVPMCLLSASLGILLMNSEINIFTQIGLFVLIGLSAKNSILIVEFAREKQAEGMGVIEAALEACRLRLRPIIMTSVAFILGVLPLVLATGAGAEIQRSMGIAVFFGMIGVTFFGLFFTPLFYVAMRGWSERKKALEVEITPTNHTAEHAVTHH</sequence>
<dbReference type="FunFam" id="1.20.1640.10:FF:000001">
    <property type="entry name" value="Efflux pump membrane transporter"/>
    <property type="match status" value="1"/>
</dbReference>
<feature type="transmembrane region" description="Helical" evidence="9">
    <location>
        <begin position="903"/>
        <end position="925"/>
    </location>
</feature>
<dbReference type="Proteomes" id="UP000003704">
    <property type="component" value="Unassembled WGS sequence"/>
</dbReference>
<comment type="caution">
    <text evidence="11">The sequence shown here is derived from an EMBL/GenBank/DDBJ whole genome shotgun (WGS) entry which is preliminary data.</text>
</comment>
<feature type="transmembrane region" description="Helical" evidence="9">
    <location>
        <begin position="931"/>
        <end position="952"/>
    </location>
</feature>
<feature type="transmembrane region" description="Helical" evidence="9">
    <location>
        <begin position="440"/>
        <end position="460"/>
    </location>
</feature>
<feature type="transmembrane region" description="Helical" evidence="9">
    <location>
        <begin position="343"/>
        <end position="362"/>
    </location>
</feature>
<dbReference type="GO" id="GO:0005886">
    <property type="term" value="C:plasma membrane"/>
    <property type="evidence" value="ECO:0007669"/>
    <property type="project" value="UniProtKB-SubCell"/>
</dbReference>
<dbReference type="PANTHER" id="PTHR32063:SF11">
    <property type="entry name" value="CATION OR DRUG EFFLUX SYSTEM PROTEIN"/>
    <property type="match status" value="1"/>
</dbReference>
<dbReference type="Gene3D" id="3.30.70.1320">
    <property type="entry name" value="Multidrug efflux transporter AcrB pore domain like"/>
    <property type="match status" value="1"/>
</dbReference>
<dbReference type="InterPro" id="IPR001036">
    <property type="entry name" value="Acrflvin-R"/>
</dbReference>
<reference evidence="11 12" key="1">
    <citation type="journal article" date="2012" name="J. Bacteriol.">
        <title>Genome Sequence of n-Alkane-Degrading Hydrocarboniphaga effusa Strain AP103T (ATCC BAA-332T).</title>
        <authorList>
            <person name="Chang H.K."/>
            <person name="Zylstra G.J."/>
            <person name="Chae J.C."/>
        </authorList>
    </citation>
    <scope>NUCLEOTIDE SEQUENCE [LARGE SCALE GENOMIC DNA]</scope>
    <source>
        <strain evidence="11 12">AP103</strain>
    </source>
</reference>
<dbReference type="InterPro" id="IPR000731">
    <property type="entry name" value="SSD"/>
</dbReference>
<keyword evidence="8 9" id="KW-0472">Membrane</keyword>
<evidence type="ECO:0000256" key="5">
    <source>
        <dbReference type="ARBA" id="ARBA00022519"/>
    </source>
</evidence>
<feature type="transmembrane region" description="Helical" evidence="9">
    <location>
        <begin position="1008"/>
        <end position="1032"/>
    </location>
</feature>
<organism evidence="11 12">
    <name type="scientific">Hydrocarboniphaga effusa AP103</name>
    <dbReference type="NCBI Taxonomy" id="1172194"/>
    <lineage>
        <taxon>Bacteria</taxon>
        <taxon>Pseudomonadati</taxon>
        <taxon>Pseudomonadota</taxon>
        <taxon>Gammaproteobacteria</taxon>
        <taxon>Nevskiales</taxon>
        <taxon>Nevskiaceae</taxon>
        <taxon>Hydrocarboniphaga</taxon>
    </lineage>
</organism>
<evidence type="ECO:0000313" key="11">
    <source>
        <dbReference type="EMBL" id="EIT72083.1"/>
    </source>
</evidence>
<keyword evidence="4" id="KW-1003">Cell membrane</keyword>
<feature type="transmembrane region" description="Helical" evidence="9">
    <location>
        <begin position="542"/>
        <end position="564"/>
    </location>
</feature>
<dbReference type="PANTHER" id="PTHR32063">
    <property type="match status" value="1"/>
</dbReference>
<accession>I8TEG5</accession>